<comment type="caution">
    <text evidence="6">The sequence shown here is derived from an EMBL/GenBank/DDBJ whole genome shotgun (WGS) entry which is preliminary data.</text>
</comment>
<keyword evidence="7" id="KW-1185">Reference proteome</keyword>
<dbReference type="CDD" id="cd01536">
    <property type="entry name" value="PBP1_ABC_sugar_binding-like"/>
    <property type="match status" value="1"/>
</dbReference>
<dbReference type="InterPro" id="IPR025997">
    <property type="entry name" value="SBP_2_dom"/>
</dbReference>
<dbReference type="OrthoDB" id="4827464at2"/>
<evidence type="ECO:0000256" key="2">
    <source>
        <dbReference type="ARBA" id="ARBA00007639"/>
    </source>
</evidence>
<keyword evidence="3 4" id="KW-0732">Signal</keyword>
<dbReference type="Pfam" id="PF13407">
    <property type="entry name" value="Peripla_BP_4"/>
    <property type="match status" value="1"/>
</dbReference>
<dbReference type="RefSeq" id="WP_100080948.1">
    <property type="nucleotide sequence ID" value="NZ_NQVN01000008.1"/>
</dbReference>
<dbReference type="PANTHER" id="PTHR46847:SF1">
    <property type="entry name" value="D-ALLOSE-BINDING PERIPLASMIC PROTEIN-RELATED"/>
    <property type="match status" value="1"/>
</dbReference>
<comment type="similarity">
    <text evidence="2">Belongs to the bacterial solute-binding protein 2 family.</text>
</comment>
<dbReference type="Gene3D" id="3.40.50.2300">
    <property type="match status" value="2"/>
</dbReference>
<dbReference type="PANTHER" id="PTHR46847">
    <property type="entry name" value="D-ALLOSE-BINDING PERIPLASMIC PROTEIN-RELATED"/>
    <property type="match status" value="1"/>
</dbReference>
<feature type="domain" description="Periplasmic binding protein" evidence="5">
    <location>
        <begin position="30"/>
        <end position="284"/>
    </location>
</feature>
<evidence type="ECO:0000313" key="7">
    <source>
        <dbReference type="Proteomes" id="UP000231070"/>
    </source>
</evidence>
<dbReference type="InterPro" id="IPR028082">
    <property type="entry name" value="Peripla_BP_I"/>
</dbReference>
<comment type="subcellular location">
    <subcellularLocation>
        <location evidence="1">Cell envelope</location>
    </subcellularLocation>
</comment>
<evidence type="ECO:0000256" key="3">
    <source>
        <dbReference type="ARBA" id="ARBA00022729"/>
    </source>
</evidence>
<dbReference type="GO" id="GO:0030313">
    <property type="term" value="C:cell envelope"/>
    <property type="evidence" value="ECO:0007669"/>
    <property type="project" value="UniProtKB-SubCell"/>
</dbReference>
<dbReference type="AlphaFoldDB" id="A0A2G9WVF6"/>
<name>A0A2G9WVF6_9HYPH</name>
<proteinExistence type="inferred from homology"/>
<gene>
    <name evidence="6" type="ORF">CJ014_13145</name>
</gene>
<evidence type="ECO:0000313" key="6">
    <source>
        <dbReference type="EMBL" id="PIO98653.1"/>
    </source>
</evidence>
<evidence type="ECO:0000256" key="1">
    <source>
        <dbReference type="ARBA" id="ARBA00004196"/>
    </source>
</evidence>
<dbReference type="EMBL" id="NQVN01000008">
    <property type="protein sequence ID" value="PIO98653.1"/>
    <property type="molecule type" value="Genomic_DNA"/>
</dbReference>
<organism evidence="6 7">
    <name type="scientific">Pleomorphomonas carboxyditropha</name>
    <dbReference type="NCBI Taxonomy" id="2023338"/>
    <lineage>
        <taxon>Bacteria</taxon>
        <taxon>Pseudomonadati</taxon>
        <taxon>Pseudomonadota</taxon>
        <taxon>Alphaproteobacteria</taxon>
        <taxon>Hyphomicrobiales</taxon>
        <taxon>Pleomorphomonadaceae</taxon>
        <taxon>Pleomorphomonas</taxon>
    </lineage>
</organism>
<dbReference type="SUPFAM" id="SSF53822">
    <property type="entry name" value="Periplasmic binding protein-like I"/>
    <property type="match status" value="1"/>
</dbReference>
<dbReference type="Proteomes" id="UP000231070">
    <property type="component" value="Unassembled WGS sequence"/>
</dbReference>
<sequence>MTKKMLAALAAVLLSFTVSAPGASAADVKIAAVLKTLSTPYWQILGKAIKDASAKSNVDLVLLGPPTEDAVEQQINMVQDAISQQPDALIFAPSQPAAAVNVLLKAKEAGIPVILVDTGMPDGFEDYVTYIGTDNFAAGKMGGEALAALLKKGDKALLLDGTPGNPSMNRRIDGAAEVLEAAGMVVAARLPAFSDREKAYSATQAALQSNPDLAGVFSGSDEQALGSMRALKQSGKTVPVIAVDGDNDAVKAILAGDMYGTIAQGNYKMGQLAVEKALDTIAGKPVEKRIDSGTTLITKDNAQEFLDFKASLLQ</sequence>
<feature type="signal peptide" evidence="4">
    <location>
        <begin position="1"/>
        <end position="25"/>
    </location>
</feature>
<evidence type="ECO:0000256" key="4">
    <source>
        <dbReference type="SAM" id="SignalP"/>
    </source>
</evidence>
<dbReference type="GO" id="GO:0030246">
    <property type="term" value="F:carbohydrate binding"/>
    <property type="evidence" value="ECO:0007669"/>
    <property type="project" value="UniProtKB-ARBA"/>
</dbReference>
<evidence type="ECO:0000259" key="5">
    <source>
        <dbReference type="Pfam" id="PF13407"/>
    </source>
</evidence>
<protein>
    <recommendedName>
        <fullName evidence="5">Periplasmic binding protein domain-containing protein</fullName>
    </recommendedName>
</protein>
<accession>A0A2G9WVF6</accession>
<reference evidence="6 7" key="1">
    <citation type="submission" date="2017-08" db="EMBL/GenBank/DDBJ databases">
        <title>Pleomorphomonas carboxidotrophicus sp. nov., a new mesophilic hydrogenogenic carboxidotroph.</title>
        <authorList>
            <person name="Esquivel-Elizondo S."/>
            <person name="Krajmalnik-Brown R."/>
            <person name="Maldonado J."/>
        </authorList>
    </citation>
    <scope>NUCLEOTIDE SEQUENCE [LARGE SCALE GENOMIC DNA]</scope>
    <source>
        <strain evidence="6 7">SVCO-16</strain>
    </source>
</reference>
<feature type="chain" id="PRO_5013963881" description="Periplasmic binding protein domain-containing protein" evidence="4">
    <location>
        <begin position="26"/>
        <end position="314"/>
    </location>
</feature>